<dbReference type="VEuPathDB" id="VectorBase:AMAM022818"/>
<proteinExistence type="predicted"/>
<dbReference type="Proteomes" id="UP000075901">
    <property type="component" value="Unassembled WGS sequence"/>
</dbReference>
<reference evidence="2" key="1">
    <citation type="submission" date="2013-09" db="EMBL/GenBank/DDBJ databases">
        <title>The Genome Sequence of Anopheles maculatus species B.</title>
        <authorList>
            <consortium name="The Broad Institute Genomics Platform"/>
            <person name="Neafsey D.E."/>
            <person name="Besansky N."/>
            <person name="Howell P."/>
            <person name="Walton C."/>
            <person name="Young S.K."/>
            <person name="Zeng Q."/>
            <person name="Gargeya S."/>
            <person name="Fitzgerald M."/>
            <person name="Haas B."/>
            <person name="Abouelleil A."/>
            <person name="Allen A.W."/>
            <person name="Alvarado L."/>
            <person name="Arachchi H.M."/>
            <person name="Berlin A.M."/>
            <person name="Chapman S.B."/>
            <person name="Gainer-Dewar J."/>
            <person name="Goldberg J."/>
            <person name="Griggs A."/>
            <person name="Gujja S."/>
            <person name="Hansen M."/>
            <person name="Howarth C."/>
            <person name="Imamovic A."/>
            <person name="Ireland A."/>
            <person name="Larimer J."/>
            <person name="McCowan C."/>
            <person name="Murphy C."/>
            <person name="Pearson M."/>
            <person name="Poon T.W."/>
            <person name="Priest M."/>
            <person name="Roberts A."/>
            <person name="Saif S."/>
            <person name="Shea T."/>
            <person name="Sisk P."/>
            <person name="Sykes S."/>
            <person name="Wortman J."/>
            <person name="Nusbaum C."/>
            <person name="Birren B."/>
        </authorList>
    </citation>
    <scope>NUCLEOTIDE SEQUENCE [LARGE SCALE GENOMIC DNA]</scope>
    <source>
        <strain evidence="2">maculatus3</strain>
    </source>
</reference>
<organism evidence="1 2">
    <name type="scientific">Anopheles maculatus</name>
    <dbReference type="NCBI Taxonomy" id="74869"/>
    <lineage>
        <taxon>Eukaryota</taxon>
        <taxon>Metazoa</taxon>
        <taxon>Ecdysozoa</taxon>
        <taxon>Arthropoda</taxon>
        <taxon>Hexapoda</taxon>
        <taxon>Insecta</taxon>
        <taxon>Pterygota</taxon>
        <taxon>Neoptera</taxon>
        <taxon>Endopterygota</taxon>
        <taxon>Diptera</taxon>
        <taxon>Nematocera</taxon>
        <taxon>Culicoidea</taxon>
        <taxon>Culicidae</taxon>
        <taxon>Anophelinae</taxon>
        <taxon>Anopheles</taxon>
        <taxon>Anopheles maculatus group</taxon>
    </lineage>
</organism>
<dbReference type="AlphaFoldDB" id="A0A182TAB3"/>
<sequence>MSWHSGDDSRPFLPSYDAGSSVGGTVEVSQTDLRAHSTQADEWNHQNGAGSYTEIQLLNDEHEKAILRDLCKTGGTESTPLTTFSYISEYICSNNIDIWPGELPSSSDAFGKLSFPDHNNGDQRFPRASCMHQQIYLKCKRVLESIITRNDQILALLRRKQCTNKSLKRLL</sequence>
<name>A0A182TAB3_9DIPT</name>
<evidence type="ECO:0000313" key="1">
    <source>
        <dbReference type="EnsemblMetazoa" id="AMAM022818-PA"/>
    </source>
</evidence>
<protein>
    <submittedName>
        <fullName evidence="1">Uncharacterized protein</fullName>
    </submittedName>
</protein>
<accession>A0A182TAB3</accession>
<reference evidence="1" key="2">
    <citation type="submission" date="2020-05" db="UniProtKB">
        <authorList>
            <consortium name="EnsemblMetazoa"/>
        </authorList>
    </citation>
    <scope>IDENTIFICATION</scope>
    <source>
        <strain evidence="1">maculatus3</strain>
    </source>
</reference>
<dbReference type="EnsemblMetazoa" id="AMAM022818-RA">
    <property type="protein sequence ID" value="AMAM022818-PA"/>
    <property type="gene ID" value="AMAM022818"/>
</dbReference>
<keyword evidence="2" id="KW-1185">Reference proteome</keyword>
<evidence type="ECO:0000313" key="2">
    <source>
        <dbReference type="Proteomes" id="UP000075901"/>
    </source>
</evidence>